<evidence type="ECO:0000313" key="4">
    <source>
        <dbReference type="Proteomes" id="UP001202674"/>
    </source>
</evidence>
<dbReference type="InterPro" id="IPR043717">
    <property type="entry name" value="DUF5658"/>
</dbReference>
<accession>A0AAE3K3M5</accession>
<gene>
    <name evidence="3" type="ORF">AArcSt11_02860</name>
</gene>
<dbReference type="RefSeq" id="WP_250594429.1">
    <property type="nucleotide sequence ID" value="NZ_JAKRVY010000001.1"/>
</dbReference>
<evidence type="ECO:0000256" key="1">
    <source>
        <dbReference type="SAM" id="Phobius"/>
    </source>
</evidence>
<evidence type="ECO:0000259" key="2">
    <source>
        <dbReference type="Pfam" id="PF18902"/>
    </source>
</evidence>
<sequence>MIPERGLWAALVALAAGDAATTITALSLGLPEANPLIDALVASHGLVAVPLSQVLYVGLASAVVAAVERGHRTPVLLAGVIPSALVVANNLAWIMAAVAGWSA</sequence>
<comment type="caution">
    <text evidence="3">The sequence shown here is derived from an EMBL/GenBank/DDBJ whole genome shotgun (WGS) entry which is preliminary data.</text>
</comment>
<feature type="transmembrane region" description="Helical" evidence="1">
    <location>
        <begin position="41"/>
        <end position="67"/>
    </location>
</feature>
<protein>
    <recommendedName>
        <fullName evidence="2">DUF5658 domain-containing protein</fullName>
    </recommendedName>
</protein>
<dbReference type="EMBL" id="JAKRVY010000001">
    <property type="protein sequence ID" value="MCL9812593.1"/>
    <property type="molecule type" value="Genomic_DNA"/>
</dbReference>
<dbReference type="Pfam" id="PF18902">
    <property type="entry name" value="DUF5658"/>
    <property type="match status" value="1"/>
</dbReference>
<dbReference type="Proteomes" id="UP001202674">
    <property type="component" value="Unassembled WGS sequence"/>
</dbReference>
<feature type="domain" description="DUF5658" evidence="2">
    <location>
        <begin position="10"/>
        <end position="95"/>
    </location>
</feature>
<keyword evidence="4" id="KW-1185">Reference proteome</keyword>
<feature type="transmembrane region" description="Helical" evidence="1">
    <location>
        <begin position="74"/>
        <end position="101"/>
    </location>
</feature>
<keyword evidence="1" id="KW-0812">Transmembrane</keyword>
<keyword evidence="1" id="KW-1133">Transmembrane helix</keyword>
<proteinExistence type="predicted"/>
<dbReference type="AlphaFoldDB" id="A0AAE3K3M5"/>
<name>A0AAE3K3M5_9EURY</name>
<organism evidence="3 4">
    <name type="scientific">Natranaeroarchaeum aerophilus</name>
    <dbReference type="NCBI Taxonomy" id="2917711"/>
    <lineage>
        <taxon>Archaea</taxon>
        <taxon>Methanobacteriati</taxon>
        <taxon>Methanobacteriota</taxon>
        <taxon>Stenosarchaea group</taxon>
        <taxon>Halobacteria</taxon>
        <taxon>Halobacteriales</taxon>
        <taxon>Natronoarchaeaceae</taxon>
        <taxon>Natranaeroarchaeum</taxon>
    </lineage>
</organism>
<evidence type="ECO:0000313" key="3">
    <source>
        <dbReference type="EMBL" id="MCL9812593.1"/>
    </source>
</evidence>
<reference evidence="3 4" key="1">
    <citation type="journal article" date="2022" name="Syst. Appl. Microbiol.">
        <title>Natronocalculus amylovorans gen. nov., sp. nov., and Natranaeroarchaeum aerophilus sp. nov., dominant culturable amylolytic natronoarchaea from hypersaline soda lakes in southwestern Siberia.</title>
        <authorList>
            <person name="Sorokin D.Y."/>
            <person name="Elcheninov A.G."/>
            <person name="Khizhniak T.V."/>
            <person name="Koenen M."/>
            <person name="Bale N.J."/>
            <person name="Damste J.S.S."/>
            <person name="Kublanov I.V."/>
        </authorList>
    </citation>
    <scope>NUCLEOTIDE SEQUENCE [LARGE SCALE GENOMIC DNA]</scope>
    <source>
        <strain evidence="3 4">AArc-St1-1</strain>
    </source>
</reference>
<keyword evidence="1" id="KW-0472">Membrane</keyword>